<proteinExistence type="predicted"/>
<dbReference type="AlphaFoldDB" id="M5C942"/>
<protein>
    <submittedName>
        <fullName evidence="1">Uncharacterized protein</fullName>
    </submittedName>
</protein>
<accession>M5C942</accession>
<gene>
    <name evidence="1" type="ORF">BN14_10062</name>
</gene>
<dbReference type="Proteomes" id="UP000012065">
    <property type="component" value="Unassembled WGS sequence"/>
</dbReference>
<dbReference type="HOGENOM" id="CLU_1469190_0_0_1"/>
<evidence type="ECO:0000313" key="2">
    <source>
        <dbReference type="Proteomes" id="UP000012065"/>
    </source>
</evidence>
<name>M5C942_THACB</name>
<comment type="caution">
    <text evidence="1">The sequence shown here is derived from an EMBL/GenBank/DDBJ whole genome shotgun (WGS) entry which is preliminary data.</text>
</comment>
<organism evidence="1 2">
    <name type="scientific">Thanatephorus cucumeris (strain AG1-IB / isolate 7/3/14)</name>
    <name type="common">Lettuce bottom rot fungus</name>
    <name type="synonym">Rhizoctonia solani</name>
    <dbReference type="NCBI Taxonomy" id="1108050"/>
    <lineage>
        <taxon>Eukaryota</taxon>
        <taxon>Fungi</taxon>
        <taxon>Dikarya</taxon>
        <taxon>Basidiomycota</taxon>
        <taxon>Agaricomycotina</taxon>
        <taxon>Agaricomycetes</taxon>
        <taxon>Cantharellales</taxon>
        <taxon>Ceratobasidiaceae</taxon>
        <taxon>Rhizoctonia</taxon>
        <taxon>Rhizoctonia solani AG-1</taxon>
    </lineage>
</organism>
<reference evidence="1 2" key="1">
    <citation type="journal article" date="2013" name="J. Biotechnol.">
        <title>Establishment and interpretation of the genome sequence of the phytopathogenic fungus Rhizoctonia solani AG1-IB isolate 7/3/14.</title>
        <authorList>
            <person name="Wibberg D.W."/>
            <person name="Jelonek L.J."/>
            <person name="Rupp O.R."/>
            <person name="Hennig M.H."/>
            <person name="Eikmeyer F.E."/>
            <person name="Goesmann A.G."/>
            <person name="Hartmann A.H."/>
            <person name="Borriss R.B."/>
            <person name="Grosch R.G."/>
            <person name="Puehler A.P."/>
            <person name="Schlueter A.S."/>
        </authorList>
    </citation>
    <scope>NUCLEOTIDE SEQUENCE [LARGE SCALE GENOMIC DNA]</scope>
    <source>
        <strain evidence="2">AG1-IB / isolate 7/3/14</strain>
    </source>
</reference>
<sequence>MKFTRKQTMPNMELTAPYDGMDIVQEAAMGALPSQQEYMEEGSSSMAYGHGNVDGINVKKLIEDFIARFQVKLPENEDNRKRITKDHLEAVQKAKGVLVETVDLVGKLEIHIGNHLKMEEKLLAEGHSQWIFGGIKKMNLTNQEQQKSNVRNNTPIANAVRDAIEAPLDRSTDSRTEFSNYLDK</sequence>
<dbReference type="EMBL" id="CAOJ01015317">
    <property type="protein sequence ID" value="CCO35941.1"/>
    <property type="molecule type" value="Genomic_DNA"/>
</dbReference>
<evidence type="ECO:0000313" key="1">
    <source>
        <dbReference type="EMBL" id="CCO35941.1"/>
    </source>
</evidence>